<proteinExistence type="predicted"/>
<dbReference type="GO" id="GO:0003700">
    <property type="term" value="F:DNA-binding transcription factor activity"/>
    <property type="evidence" value="ECO:0007669"/>
    <property type="project" value="InterPro"/>
</dbReference>
<evidence type="ECO:0000259" key="5">
    <source>
        <dbReference type="PROSITE" id="PS01124"/>
    </source>
</evidence>
<keyword evidence="1" id="KW-0805">Transcription regulation</keyword>
<dbReference type="GO" id="GO:0043565">
    <property type="term" value="F:sequence-specific DNA binding"/>
    <property type="evidence" value="ECO:0007669"/>
    <property type="project" value="InterPro"/>
</dbReference>
<feature type="domain" description="HTH araC/xylS-type" evidence="5">
    <location>
        <begin position="226"/>
        <end position="325"/>
    </location>
</feature>
<organism evidence="6 7">
    <name type="scientific">Methylobacterium oryzihabitans</name>
    <dbReference type="NCBI Taxonomy" id="2499852"/>
    <lineage>
        <taxon>Bacteria</taxon>
        <taxon>Pseudomonadati</taxon>
        <taxon>Pseudomonadota</taxon>
        <taxon>Alphaproteobacteria</taxon>
        <taxon>Hyphomicrobiales</taxon>
        <taxon>Methylobacteriaceae</taxon>
        <taxon>Methylobacterium</taxon>
    </lineage>
</organism>
<keyword evidence="7" id="KW-1185">Reference proteome</keyword>
<keyword evidence="2" id="KW-0238">DNA-binding</keyword>
<feature type="region of interest" description="Disordered" evidence="4">
    <location>
        <begin position="317"/>
        <end position="346"/>
    </location>
</feature>
<dbReference type="InterPro" id="IPR018060">
    <property type="entry name" value="HTH_AraC"/>
</dbReference>
<comment type="caution">
    <text evidence="6">The sequence shown here is derived from an EMBL/GenBank/DDBJ whole genome shotgun (WGS) entry which is preliminary data.</text>
</comment>
<dbReference type="OrthoDB" id="8004517at2"/>
<dbReference type="PANTHER" id="PTHR46796:SF6">
    <property type="entry name" value="ARAC SUBFAMILY"/>
    <property type="match status" value="1"/>
</dbReference>
<dbReference type="SMART" id="SM00342">
    <property type="entry name" value="HTH_ARAC"/>
    <property type="match status" value="1"/>
</dbReference>
<dbReference type="Gene3D" id="1.10.10.60">
    <property type="entry name" value="Homeodomain-like"/>
    <property type="match status" value="1"/>
</dbReference>
<gene>
    <name evidence="6" type="ORF">EOE48_25745</name>
</gene>
<evidence type="ECO:0000256" key="4">
    <source>
        <dbReference type="SAM" id="MobiDB-lite"/>
    </source>
</evidence>
<evidence type="ECO:0000313" key="7">
    <source>
        <dbReference type="Proteomes" id="UP000286997"/>
    </source>
</evidence>
<name>A0A3S2YLH8_9HYPH</name>
<evidence type="ECO:0000313" key="6">
    <source>
        <dbReference type="EMBL" id="RVU13850.1"/>
    </source>
</evidence>
<dbReference type="PROSITE" id="PS01124">
    <property type="entry name" value="HTH_ARAC_FAMILY_2"/>
    <property type="match status" value="1"/>
</dbReference>
<dbReference type="InterPro" id="IPR009057">
    <property type="entry name" value="Homeodomain-like_sf"/>
</dbReference>
<dbReference type="RefSeq" id="WP_127733738.1">
    <property type="nucleotide sequence ID" value="NZ_SACP01000040.1"/>
</dbReference>
<dbReference type="PANTHER" id="PTHR46796">
    <property type="entry name" value="HTH-TYPE TRANSCRIPTIONAL ACTIVATOR RHAS-RELATED"/>
    <property type="match status" value="1"/>
</dbReference>
<dbReference type="AlphaFoldDB" id="A0A3S2YLH8"/>
<protein>
    <submittedName>
        <fullName evidence="6">Helix-turn-helix domain-containing protein</fullName>
    </submittedName>
</protein>
<dbReference type="Pfam" id="PF12833">
    <property type="entry name" value="HTH_18"/>
    <property type="match status" value="1"/>
</dbReference>
<accession>A0A3S2YLH8</accession>
<evidence type="ECO:0000256" key="2">
    <source>
        <dbReference type="ARBA" id="ARBA00023125"/>
    </source>
</evidence>
<reference evidence="6 7" key="1">
    <citation type="submission" date="2019-01" db="EMBL/GenBank/DDBJ databases">
        <authorList>
            <person name="Chen W.-M."/>
        </authorList>
    </citation>
    <scope>NUCLEOTIDE SEQUENCE [LARGE SCALE GENOMIC DNA]</scope>
    <source>
        <strain evidence="6 7">TER-1</strain>
    </source>
</reference>
<evidence type="ECO:0000256" key="3">
    <source>
        <dbReference type="ARBA" id="ARBA00023163"/>
    </source>
</evidence>
<dbReference type="InterPro" id="IPR050204">
    <property type="entry name" value="AraC_XylS_family_regulators"/>
</dbReference>
<dbReference type="Proteomes" id="UP000286997">
    <property type="component" value="Unassembled WGS sequence"/>
</dbReference>
<dbReference type="SUPFAM" id="SSF46689">
    <property type="entry name" value="Homeodomain-like"/>
    <property type="match status" value="1"/>
</dbReference>
<evidence type="ECO:0000256" key="1">
    <source>
        <dbReference type="ARBA" id="ARBA00023015"/>
    </source>
</evidence>
<sequence length="346" mass="37588">MTGTAGDAARGEAEARRRAGLVERAVFDTAAFPEAERLVQFQHIVGAPSLIQPRAAPFHARVLTYWLGPVRMRLFETAPYRVERLRAKIDSDRLDHVMIVHLIQGRARGDFAGLPVEAPEGSVYGFDFARPCRIEADDDPMRYLMIGLPRPLAARWFGDPAALHGALLDGAGPAAAAMMDLVRRLDTLPAAEAQGAFDGLMGRLAPLFSRAARPAAPSASDGALRDRARAVIETHLPARHLTPGFVARQVGVSRSRLYEAFARHGGVAQHIQASRLARVHAALLSPAERRKLADLAHDHGFASPAHMTRLFRDAYGVPPRSLRARPRRRPPAAPSGTPREGVPSEA</sequence>
<dbReference type="EMBL" id="SACP01000040">
    <property type="protein sequence ID" value="RVU13850.1"/>
    <property type="molecule type" value="Genomic_DNA"/>
</dbReference>
<keyword evidence="3" id="KW-0804">Transcription</keyword>